<reference evidence="1 2" key="1">
    <citation type="journal article" date="2016" name="Nat. Commun.">
        <title>Thousands of microbial genomes shed light on interconnected biogeochemical processes in an aquifer system.</title>
        <authorList>
            <person name="Anantharaman K."/>
            <person name="Brown C.T."/>
            <person name="Hug L.A."/>
            <person name="Sharon I."/>
            <person name="Castelle C.J."/>
            <person name="Probst A.J."/>
            <person name="Thomas B.C."/>
            <person name="Singh A."/>
            <person name="Wilkins M.J."/>
            <person name="Karaoz U."/>
            <person name="Brodie E.L."/>
            <person name="Williams K.H."/>
            <person name="Hubbard S.S."/>
            <person name="Banfield J.F."/>
        </authorList>
    </citation>
    <scope>NUCLEOTIDE SEQUENCE [LARGE SCALE GENOMIC DNA]</scope>
</reference>
<name>A0A1F8BNL3_9BACT</name>
<dbReference type="EMBL" id="MGHH01000007">
    <property type="protein sequence ID" value="OGM64878.1"/>
    <property type="molecule type" value="Genomic_DNA"/>
</dbReference>
<dbReference type="InterPro" id="IPR011051">
    <property type="entry name" value="RmlC_Cupin_sf"/>
</dbReference>
<organism evidence="1 2">
    <name type="scientific">Candidatus Woesebacteria bacterium RIFCSPLOWO2_01_FULL_39_25</name>
    <dbReference type="NCBI Taxonomy" id="1802521"/>
    <lineage>
        <taxon>Bacteria</taxon>
        <taxon>Candidatus Woeseibacteriota</taxon>
    </lineage>
</organism>
<sequence>MNAQKVIEELKKQYPGKNIIINDPDNPTEVICEVEPASLNPERSVAIAVLDSNVKHYHRLAKEIYEVIKGNLEITKEGKTYFLSPGEKLEIQPEEYHMAMGKETWVKVTSEPAWTSEDQIPIEEGTKFQ</sequence>
<dbReference type="InterPro" id="IPR014710">
    <property type="entry name" value="RmlC-like_jellyroll"/>
</dbReference>
<comment type="caution">
    <text evidence="1">The sequence shown here is derived from an EMBL/GenBank/DDBJ whole genome shotgun (WGS) entry which is preliminary data.</text>
</comment>
<evidence type="ECO:0000313" key="1">
    <source>
        <dbReference type="EMBL" id="OGM64878.1"/>
    </source>
</evidence>
<dbReference type="STRING" id="1802521.A2893_04460"/>
<dbReference type="SUPFAM" id="SSF51182">
    <property type="entry name" value="RmlC-like cupins"/>
    <property type="match status" value="1"/>
</dbReference>
<evidence type="ECO:0000313" key="2">
    <source>
        <dbReference type="Proteomes" id="UP000176725"/>
    </source>
</evidence>
<evidence type="ECO:0008006" key="3">
    <source>
        <dbReference type="Google" id="ProtNLM"/>
    </source>
</evidence>
<dbReference type="Proteomes" id="UP000176725">
    <property type="component" value="Unassembled WGS sequence"/>
</dbReference>
<dbReference type="Gene3D" id="2.60.120.10">
    <property type="entry name" value="Jelly Rolls"/>
    <property type="match status" value="1"/>
</dbReference>
<proteinExistence type="predicted"/>
<accession>A0A1F8BNL3</accession>
<gene>
    <name evidence="1" type="ORF">A2893_04460</name>
</gene>
<protein>
    <recommendedName>
        <fullName evidence="3">Cupin 2 conserved barrel domain-containing protein</fullName>
    </recommendedName>
</protein>
<dbReference type="AlphaFoldDB" id="A0A1F8BNL3"/>